<gene>
    <name evidence="2" type="ORF">JBS370_LOCUS37604</name>
</gene>
<accession>A0A820CNW9</accession>
<evidence type="ECO:0000313" key="2">
    <source>
        <dbReference type="EMBL" id="CAF4224646.1"/>
    </source>
</evidence>
<dbReference type="InterPro" id="IPR051209">
    <property type="entry name" value="FAD-bind_Monooxygenase_sf"/>
</dbReference>
<comment type="caution">
    <text evidence="2">The sequence shown here is derived from an EMBL/GenBank/DDBJ whole genome shotgun (WGS) entry which is preliminary data.</text>
</comment>
<evidence type="ECO:0000313" key="3">
    <source>
        <dbReference type="Proteomes" id="UP000663836"/>
    </source>
</evidence>
<name>A0A820CNW9_9BILA</name>
<protein>
    <recommendedName>
        <fullName evidence="4">Flavin-containing monooxygenase</fullName>
    </recommendedName>
</protein>
<sequence>YSSIQQPNVKLITNRIQEVKSNSIVTCDGDEYPVDIIIWSTGFQVQNFPLPIYGISGCSLAEQWSETMQAYRGVTVPNFPNLFLLLGPNTGLGHNSVIVMIEAQIHYIAEALLYMNKNNLRMMDVKQHVHDQFNHKLQRKLKKTVWQSGGCHSWYQDAKGNNTTIWPDFTWIYILLMKNFDSKNYIFS</sequence>
<proteinExistence type="inferred from homology"/>
<dbReference type="Gene3D" id="3.50.50.60">
    <property type="entry name" value="FAD/NAD(P)-binding domain"/>
    <property type="match status" value="1"/>
</dbReference>
<dbReference type="PANTHER" id="PTHR42877">
    <property type="entry name" value="L-ORNITHINE N(5)-MONOOXYGENASE-RELATED"/>
    <property type="match status" value="1"/>
</dbReference>
<dbReference type="AlphaFoldDB" id="A0A820CNW9"/>
<comment type="similarity">
    <text evidence="1">Belongs to the FAD-binding monooxygenase family.</text>
</comment>
<reference evidence="2" key="1">
    <citation type="submission" date="2021-02" db="EMBL/GenBank/DDBJ databases">
        <authorList>
            <person name="Nowell W R."/>
        </authorList>
    </citation>
    <scope>NUCLEOTIDE SEQUENCE</scope>
</reference>
<evidence type="ECO:0000256" key="1">
    <source>
        <dbReference type="ARBA" id="ARBA00010139"/>
    </source>
</evidence>
<dbReference type="EMBL" id="CAJOBD010017806">
    <property type="protein sequence ID" value="CAF4224646.1"/>
    <property type="molecule type" value="Genomic_DNA"/>
</dbReference>
<dbReference type="Proteomes" id="UP000663836">
    <property type="component" value="Unassembled WGS sequence"/>
</dbReference>
<organism evidence="2 3">
    <name type="scientific">Rotaria sordida</name>
    <dbReference type="NCBI Taxonomy" id="392033"/>
    <lineage>
        <taxon>Eukaryota</taxon>
        <taxon>Metazoa</taxon>
        <taxon>Spiralia</taxon>
        <taxon>Gnathifera</taxon>
        <taxon>Rotifera</taxon>
        <taxon>Eurotatoria</taxon>
        <taxon>Bdelloidea</taxon>
        <taxon>Philodinida</taxon>
        <taxon>Philodinidae</taxon>
        <taxon>Rotaria</taxon>
    </lineage>
</organism>
<feature type="non-terminal residue" evidence="2">
    <location>
        <position position="188"/>
    </location>
</feature>
<dbReference type="PANTHER" id="PTHR42877:SF4">
    <property type="entry name" value="FAD_NAD(P)-BINDING DOMAIN-CONTAINING PROTEIN-RELATED"/>
    <property type="match status" value="1"/>
</dbReference>
<dbReference type="SUPFAM" id="SSF51905">
    <property type="entry name" value="FAD/NAD(P)-binding domain"/>
    <property type="match status" value="1"/>
</dbReference>
<dbReference type="InterPro" id="IPR036188">
    <property type="entry name" value="FAD/NAD-bd_sf"/>
</dbReference>
<evidence type="ECO:0008006" key="4">
    <source>
        <dbReference type="Google" id="ProtNLM"/>
    </source>
</evidence>